<dbReference type="CDD" id="cd00831">
    <property type="entry name" value="CHS_like"/>
    <property type="match status" value="1"/>
</dbReference>
<dbReference type="InterPro" id="IPR012328">
    <property type="entry name" value="Chalcone/stilbene_synt_C"/>
</dbReference>
<dbReference type="RefSeq" id="XP_044970774.1">
    <property type="nucleotide sequence ID" value="XM_045114839.1"/>
</dbReference>
<proteinExistence type="inferred from homology"/>
<evidence type="ECO:0000259" key="5">
    <source>
        <dbReference type="Pfam" id="PF08392"/>
    </source>
</evidence>
<sequence length="496" mass="55094">MHATYTTLLNSMSSHLKRFRSPYHRAANILIMRIVIATTLAGAALTKVAQGVAAAPQIVPQPSAICPIHLLPVVILFIVTASFLLAFRRRTVYLVDYACFVASSNFRYPKATLLEHAHISPLLHDSTINFISTILERSCMSDQTYVPPILSYTEPYCGLDEARVEAELIVFPMIDELFAKTCINIDAVRVFITNCSAYFPVPPIADMIVNKYKLRGDIHLMNLSGMACTASMTAVGTASNMLQVMPWGSHALVVSTEIIGPLYYTGNKRSMQLANILFRMGGAAKLLSTSRSKARFRLDHFTRTITAADDVAYHCVYQEEDENGNFGTALSKDLMGVAGDALKANITLSGRHVLPGLELLRFLIFRLVKKVLRSRKMIQYIPNFCLAFQHFCIHVGGPAVITLVQHGLNLSDKQVEASRMTLHRFGNQLSASVWYELAYIEAKCEMKKGNKVLMIGFGAGYECNTLGWVCIQPSSNMDGPWANCIYHYPMDVSNKE</sequence>
<feature type="transmembrane region" description="Helical" evidence="3">
    <location>
        <begin position="220"/>
        <end position="238"/>
    </location>
</feature>
<feature type="transmembrane region" description="Helical" evidence="3">
    <location>
        <begin position="70"/>
        <end position="87"/>
    </location>
</feature>
<dbReference type="GeneID" id="123431019"/>
<dbReference type="InterPro" id="IPR013601">
    <property type="entry name" value="FAE1_typ3_polyketide_synth"/>
</dbReference>
<dbReference type="GO" id="GO:0006633">
    <property type="term" value="P:fatty acid biosynthetic process"/>
    <property type="evidence" value="ECO:0007669"/>
    <property type="project" value="UniProtKB-UniPathway"/>
</dbReference>
<dbReference type="PANTHER" id="PTHR31561">
    <property type="entry name" value="3-KETOACYL-COA SYNTHASE"/>
    <property type="match status" value="1"/>
</dbReference>
<dbReference type="PIRSF" id="PIRSF036417">
    <property type="entry name" value="3-ktacl-CoA_syn"/>
    <property type="match status" value="1"/>
</dbReference>
<evidence type="ECO:0000313" key="6">
    <source>
        <dbReference type="EnsemblPlants" id="HORVU.MOREX.r3.2HG0203830.1.CDS1"/>
    </source>
</evidence>
<dbReference type="Gene3D" id="3.40.47.10">
    <property type="match status" value="1"/>
</dbReference>
<keyword evidence="1 2" id="KW-0012">Acyltransferase</keyword>
<feature type="domain" description="Chalcone/stilbene synthase C-terminal" evidence="4">
    <location>
        <begin position="391"/>
        <end position="463"/>
    </location>
</feature>
<keyword evidence="3" id="KW-1133">Transmembrane helix</keyword>
<dbReference type="Proteomes" id="UP000011116">
    <property type="component" value="Chromosome 2H"/>
</dbReference>
<dbReference type="GO" id="GO:0016020">
    <property type="term" value="C:membrane"/>
    <property type="evidence" value="ECO:0007669"/>
    <property type="project" value="InterPro"/>
</dbReference>
<dbReference type="UniPathway" id="UPA00094"/>
<dbReference type="KEGG" id="hvg:123431019"/>
<dbReference type="InterPro" id="IPR012392">
    <property type="entry name" value="3-ktacl-CoA_syn"/>
</dbReference>
<reference evidence="7" key="1">
    <citation type="journal article" date="2012" name="Nature">
        <title>A physical, genetic and functional sequence assembly of the barley genome.</title>
        <authorList>
            <consortium name="The International Barley Genome Sequencing Consortium"/>
            <person name="Mayer K.F."/>
            <person name="Waugh R."/>
            <person name="Brown J.W."/>
            <person name="Schulman A."/>
            <person name="Langridge P."/>
            <person name="Platzer M."/>
            <person name="Fincher G.B."/>
            <person name="Muehlbauer G.J."/>
            <person name="Sato K."/>
            <person name="Close T.J."/>
            <person name="Wise R.P."/>
            <person name="Stein N."/>
        </authorList>
    </citation>
    <scope>NUCLEOTIDE SEQUENCE [LARGE SCALE GENOMIC DNA]</scope>
    <source>
        <strain evidence="7">cv. Morex</strain>
    </source>
</reference>
<gene>
    <name evidence="6" type="primary">LOC123431019</name>
</gene>
<dbReference type="EnsemblPlants" id="HORVU.MOREX.r3.2HG0203830.1">
    <property type="protein sequence ID" value="HORVU.MOREX.r3.2HG0203830.1.CDS1"/>
    <property type="gene ID" value="HORVU.MOREX.r3.2HG0203830"/>
</dbReference>
<dbReference type="SUPFAM" id="SSF53901">
    <property type="entry name" value="Thiolase-like"/>
    <property type="match status" value="2"/>
</dbReference>
<dbReference type="Pfam" id="PF02797">
    <property type="entry name" value="Chal_sti_synt_C"/>
    <property type="match status" value="1"/>
</dbReference>
<comment type="pathway">
    <text evidence="2">Lipid metabolism; fatty acid biosynthesis.</text>
</comment>
<feature type="domain" description="FAE" evidence="5">
    <location>
        <begin position="86"/>
        <end position="370"/>
    </location>
</feature>
<name>A0A8I7B431_HORVV</name>
<dbReference type="InterPro" id="IPR016039">
    <property type="entry name" value="Thiolase-like"/>
</dbReference>
<dbReference type="SMR" id="A0A8I7B431"/>
<evidence type="ECO:0000259" key="4">
    <source>
        <dbReference type="Pfam" id="PF02797"/>
    </source>
</evidence>
<reference evidence="6" key="2">
    <citation type="submission" date="2020-10" db="EMBL/GenBank/DDBJ databases">
        <authorList>
            <person name="Scholz U."/>
            <person name="Mascher M."/>
            <person name="Fiebig A."/>
        </authorList>
    </citation>
    <scope>NUCLEOTIDE SEQUENCE [LARGE SCALE GENOMIC DNA]</scope>
    <source>
        <strain evidence="6">cv. Morex</strain>
    </source>
</reference>
<organism evidence="6 7">
    <name type="scientific">Hordeum vulgare subsp. vulgare</name>
    <name type="common">Domesticated barley</name>
    <dbReference type="NCBI Taxonomy" id="112509"/>
    <lineage>
        <taxon>Eukaryota</taxon>
        <taxon>Viridiplantae</taxon>
        <taxon>Streptophyta</taxon>
        <taxon>Embryophyta</taxon>
        <taxon>Tracheophyta</taxon>
        <taxon>Spermatophyta</taxon>
        <taxon>Magnoliopsida</taxon>
        <taxon>Liliopsida</taxon>
        <taxon>Poales</taxon>
        <taxon>Poaceae</taxon>
        <taxon>BOP clade</taxon>
        <taxon>Pooideae</taxon>
        <taxon>Triticodae</taxon>
        <taxon>Triticeae</taxon>
        <taxon>Hordeinae</taxon>
        <taxon>Hordeum</taxon>
    </lineage>
</organism>
<comment type="similarity">
    <text evidence="2">Belongs to the thiolase-like superfamily. Chalcone/stilbene synthases family.</text>
</comment>
<dbReference type="Pfam" id="PF08392">
    <property type="entry name" value="FAE1_CUT1_RppA"/>
    <property type="match status" value="1"/>
</dbReference>
<keyword evidence="3" id="KW-0472">Membrane</keyword>
<dbReference type="OrthoDB" id="617529at2759"/>
<dbReference type="EC" id="2.3.1.-" evidence="2"/>
<reference evidence="6" key="3">
    <citation type="submission" date="2022-01" db="UniProtKB">
        <authorList>
            <consortium name="EnsemblPlants"/>
        </authorList>
    </citation>
    <scope>IDENTIFICATION</scope>
    <source>
        <strain evidence="6">subsp. vulgare</strain>
    </source>
</reference>
<dbReference type="Gramene" id="HORVU.MOREX.r3.2HG0203830.1">
    <property type="protein sequence ID" value="HORVU.MOREX.r3.2HG0203830.1.CDS1"/>
    <property type="gene ID" value="HORVU.MOREX.r3.2HG0203830"/>
</dbReference>
<evidence type="ECO:0000256" key="2">
    <source>
        <dbReference type="PIRNR" id="PIRNR036417"/>
    </source>
</evidence>
<accession>A0A8I7B431</accession>
<evidence type="ECO:0000313" key="7">
    <source>
        <dbReference type="Proteomes" id="UP000011116"/>
    </source>
</evidence>
<evidence type="ECO:0000256" key="3">
    <source>
        <dbReference type="SAM" id="Phobius"/>
    </source>
</evidence>
<protein>
    <recommendedName>
        <fullName evidence="2">3-ketoacyl-CoA synthase</fullName>
        <ecNumber evidence="2">2.3.1.-</ecNumber>
    </recommendedName>
</protein>
<dbReference type="AlphaFoldDB" id="A0A8I7B431"/>
<keyword evidence="2" id="KW-0808">Transferase</keyword>
<evidence type="ECO:0000256" key="1">
    <source>
        <dbReference type="ARBA" id="ARBA00023315"/>
    </source>
</evidence>
<keyword evidence="7" id="KW-1185">Reference proteome</keyword>
<dbReference type="GO" id="GO:0016747">
    <property type="term" value="F:acyltransferase activity, transferring groups other than amino-acyl groups"/>
    <property type="evidence" value="ECO:0007669"/>
    <property type="project" value="InterPro"/>
</dbReference>
<keyword evidence="3" id="KW-0812">Transmembrane</keyword>
<dbReference type="Gramene" id="HORVU.MOREX.r2.2HG0169490.1">
    <property type="protein sequence ID" value="HORVU.MOREX.r2.2HG0169490.1.CDS.1"/>
    <property type="gene ID" value="HORVU.MOREX.r2.2HG0169490"/>
</dbReference>